<dbReference type="KEGG" id="tva:4767484"/>
<proteinExistence type="predicted"/>
<dbReference type="EMBL" id="DS113355">
    <property type="protein sequence ID" value="EAY09561.1"/>
    <property type="molecule type" value="Genomic_DNA"/>
</dbReference>
<feature type="compositionally biased region" description="Polar residues" evidence="1">
    <location>
        <begin position="262"/>
        <end position="271"/>
    </location>
</feature>
<gene>
    <name evidence="2" type="ORF">TVAG_276340</name>
</gene>
<dbReference type="InParanoid" id="A2ECR5"/>
<feature type="compositionally biased region" description="Polar residues" evidence="1">
    <location>
        <begin position="279"/>
        <end position="288"/>
    </location>
</feature>
<evidence type="ECO:0000256" key="1">
    <source>
        <dbReference type="SAM" id="MobiDB-lite"/>
    </source>
</evidence>
<feature type="region of interest" description="Disordered" evidence="1">
    <location>
        <begin position="258"/>
        <end position="294"/>
    </location>
</feature>
<reference evidence="2" key="1">
    <citation type="submission" date="2006-10" db="EMBL/GenBank/DDBJ databases">
        <authorList>
            <person name="Amadeo P."/>
            <person name="Zhao Q."/>
            <person name="Wortman J."/>
            <person name="Fraser-Liggett C."/>
            <person name="Carlton J."/>
        </authorList>
    </citation>
    <scope>NUCLEOTIDE SEQUENCE</scope>
    <source>
        <strain evidence="2">G3</strain>
    </source>
</reference>
<protein>
    <submittedName>
        <fullName evidence="2">Uncharacterized protein</fullName>
    </submittedName>
</protein>
<dbReference type="VEuPathDB" id="TrichDB:TVAG_276340"/>
<keyword evidence="3" id="KW-1185">Reference proteome</keyword>
<sequence length="323" mass="37061">MSPPLTSTENLVQSYFNHLRAIVEAYRSKGHITDARNLETCLNDLVSDKDLMNADLENQALKHFKSNKVVMQDVCIMLNFVHFLYPDIYYNSREFTKHKQVTILGLQKNWKKYGDLFSQIKYHKFSRTWGSSVASSTDFFQLTSPDERANFFHQCDPNIVKVISYETNDANLLGSFYITVINFKKGYDFQFAYCVTAPHVIQCFTKEEVYSKQTATQIEGPPVTTPETSKDANPQSDAQQAPQERISEEISDFRNSVAVEPSSDTLGLPQSTDHEMISETPSNTNSNGDVFDPLQNDYEYTENFFNVTNTNNMFQMDDEFSLF</sequence>
<dbReference type="Proteomes" id="UP000001542">
    <property type="component" value="Unassembled WGS sequence"/>
</dbReference>
<dbReference type="RefSeq" id="XP_001321784.1">
    <property type="nucleotide sequence ID" value="XM_001321749.1"/>
</dbReference>
<organism evidence="2 3">
    <name type="scientific">Trichomonas vaginalis (strain ATCC PRA-98 / G3)</name>
    <dbReference type="NCBI Taxonomy" id="412133"/>
    <lineage>
        <taxon>Eukaryota</taxon>
        <taxon>Metamonada</taxon>
        <taxon>Parabasalia</taxon>
        <taxon>Trichomonadida</taxon>
        <taxon>Trichomonadidae</taxon>
        <taxon>Trichomonas</taxon>
    </lineage>
</organism>
<name>A2ECR5_TRIV3</name>
<evidence type="ECO:0000313" key="3">
    <source>
        <dbReference type="Proteomes" id="UP000001542"/>
    </source>
</evidence>
<dbReference type="VEuPathDB" id="TrichDB:TVAGG3_0379830"/>
<reference evidence="2" key="2">
    <citation type="journal article" date="2007" name="Science">
        <title>Draft genome sequence of the sexually transmitted pathogen Trichomonas vaginalis.</title>
        <authorList>
            <person name="Carlton J.M."/>
            <person name="Hirt R.P."/>
            <person name="Silva J.C."/>
            <person name="Delcher A.L."/>
            <person name="Schatz M."/>
            <person name="Zhao Q."/>
            <person name="Wortman J.R."/>
            <person name="Bidwell S.L."/>
            <person name="Alsmark U.C.M."/>
            <person name="Besteiro S."/>
            <person name="Sicheritz-Ponten T."/>
            <person name="Noel C.J."/>
            <person name="Dacks J.B."/>
            <person name="Foster P.G."/>
            <person name="Simillion C."/>
            <person name="Van de Peer Y."/>
            <person name="Miranda-Saavedra D."/>
            <person name="Barton G.J."/>
            <person name="Westrop G.D."/>
            <person name="Mueller S."/>
            <person name="Dessi D."/>
            <person name="Fiori P.L."/>
            <person name="Ren Q."/>
            <person name="Paulsen I."/>
            <person name="Zhang H."/>
            <person name="Bastida-Corcuera F.D."/>
            <person name="Simoes-Barbosa A."/>
            <person name="Brown M.T."/>
            <person name="Hayes R.D."/>
            <person name="Mukherjee M."/>
            <person name="Okumura C.Y."/>
            <person name="Schneider R."/>
            <person name="Smith A.J."/>
            <person name="Vanacova S."/>
            <person name="Villalvazo M."/>
            <person name="Haas B.J."/>
            <person name="Pertea M."/>
            <person name="Feldblyum T.V."/>
            <person name="Utterback T.R."/>
            <person name="Shu C.L."/>
            <person name="Osoegawa K."/>
            <person name="de Jong P.J."/>
            <person name="Hrdy I."/>
            <person name="Horvathova L."/>
            <person name="Zubacova Z."/>
            <person name="Dolezal P."/>
            <person name="Malik S.B."/>
            <person name="Logsdon J.M. Jr."/>
            <person name="Henze K."/>
            <person name="Gupta A."/>
            <person name="Wang C.C."/>
            <person name="Dunne R.L."/>
            <person name="Upcroft J.A."/>
            <person name="Upcroft P."/>
            <person name="White O."/>
            <person name="Salzberg S.L."/>
            <person name="Tang P."/>
            <person name="Chiu C.-H."/>
            <person name="Lee Y.-S."/>
            <person name="Embley T.M."/>
            <person name="Coombs G.H."/>
            <person name="Mottram J.C."/>
            <person name="Tachezy J."/>
            <person name="Fraser-Liggett C.M."/>
            <person name="Johnson P.J."/>
        </authorList>
    </citation>
    <scope>NUCLEOTIDE SEQUENCE [LARGE SCALE GENOMIC DNA]</scope>
    <source>
        <strain evidence="2">G3</strain>
    </source>
</reference>
<accession>A2ECR5</accession>
<dbReference type="AlphaFoldDB" id="A2ECR5"/>
<evidence type="ECO:0000313" key="2">
    <source>
        <dbReference type="EMBL" id="EAY09561.1"/>
    </source>
</evidence>
<feature type="region of interest" description="Disordered" evidence="1">
    <location>
        <begin position="215"/>
        <end position="243"/>
    </location>
</feature>
<feature type="compositionally biased region" description="Polar residues" evidence="1">
    <location>
        <begin position="225"/>
        <end position="242"/>
    </location>
</feature>